<keyword evidence="2" id="KW-0479">Metal-binding</keyword>
<feature type="transmembrane region" description="Helical" evidence="7">
    <location>
        <begin position="28"/>
        <end position="45"/>
    </location>
</feature>
<organism evidence="9">
    <name type="scientific">Absidia glauca</name>
    <name type="common">Pin mould</name>
    <dbReference type="NCBI Taxonomy" id="4829"/>
    <lineage>
        <taxon>Eukaryota</taxon>
        <taxon>Fungi</taxon>
        <taxon>Fungi incertae sedis</taxon>
        <taxon>Mucoromycota</taxon>
        <taxon>Mucoromycotina</taxon>
        <taxon>Mucoromycetes</taxon>
        <taxon>Mucorales</taxon>
        <taxon>Cunninghamellaceae</taxon>
        <taxon>Absidia</taxon>
    </lineage>
</organism>
<dbReference type="OMA" id="RFNCYSE"/>
<feature type="domain" description="Peptidase M48" evidence="8">
    <location>
        <begin position="96"/>
        <end position="268"/>
    </location>
</feature>
<dbReference type="Proteomes" id="UP000078561">
    <property type="component" value="Unassembled WGS sequence"/>
</dbReference>
<dbReference type="InterPro" id="IPR001915">
    <property type="entry name" value="Peptidase_M48"/>
</dbReference>
<evidence type="ECO:0000256" key="6">
    <source>
        <dbReference type="RuleBase" id="RU003983"/>
    </source>
</evidence>
<dbReference type="STRING" id="4829.A0A163J3X3"/>
<dbReference type="OrthoDB" id="7464992at2759"/>
<dbReference type="InParanoid" id="A0A163J3X3"/>
<name>A0A163J3X3_ABSGL</name>
<dbReference type="GO" id="GO:0034982">
    <property type="term" value="P:mitochondrial protein processing"/>
    <property type="evidence" value="ECO:0007669"/>
    <property type="project" value="TreeGrafter"/>
</dbReference>
<sequence>MTPYTPSPPAQYKRFHKNNEPFYKSKRLWITVGTGTVLFGGYYVTHLEKVPISGRTRFMDITPKQEEAMAKQAYSEVMAQFGHRILPRHHPYTQFVTRVAKRLIRVSGMDDTAWEFHVVDSPERNAFVLPGGKVFVFTGILPIVENEDGMAAVLGHEISHQIARHSAERLSFAKVLLAAQLTLVLFGLDPSLFFNHMTMNLMMLKPFSRKCEKEADTMGLELMAQACFDPHEAVAVWRRMEESGTGKGIPQFASTHPSHQNRVTYLQEKMPQALEKRAQSDCSSEMTQFADMFKQMWHR</sequence>
<comment type="similarity">
    <text evidence="6">Belongs to the peptidase M48 family.</text>
</comment>
<dbReference type="AlphaFoldDB" id="A0A163J3X3"/>
<keyword evidence="7" id="KW-0472">Membrane</keyword>
<keyword evidence="7" id="KW-1133">Transmembrane helix</keyword>
<evidence type="ECO:0000259" key="8">
    <source>
        <dbReference type="Pfam" id="PF01435"/>
    </source>
</evidence>
<dbReference type="EMBL" id="LT551507">
    <property type="protein sequence ID" value="SAL97024.1"/>
    <property type="molecule type" value="Genomic_DNA"/>
</dbReference>
<dbReference type="GO" id="GO:0046872">
    <property type="term" value="F:metal ion binding"/>
    <property type="evidence" value="ECO:0007669"/>
    <property type="project" value="UniProtKB-KW"/>
</dbReference>
<evidence type="ECO:0000256" key="4">
    <source>
        <dbReference type="ARBA" id="ARBA00022833"/>
    </source>
</evidence>
<dbReference type="FunCoup" id="A0A163J3X3">
    <property type="interactions" value="162"/>
</dbReference>
<dbReference type="Pfam" id="PF01435">
    <property type="entry name" value="Peptidase_M48"/>
    <property type="match status" value="1"/>
</dbReference>
<evidence type="ECO:0000256" key="3">
    <source>
        <dbReference type="ARBA" id="ARBA00022801"/>
    </source>
</evidence>
<evidence type="ECO:0000256" key="5">
    <source>
        <dbReference type="ARBA" id="ARBA00023049"/>
    </source>
</evidence>
<feature type="transmembrane region" description="Helical" evidence="7">
    <location>
        <begin position="175"/>
        <end position="194"/>
    </location>
</feature>
<dbReference type="PANTHER" id="PTHR22726">
    <property type="entry name" value="METALLOENDOPEPTIDASE OMA1"/>
    <property type="match status" value="1"/>
</dbReference>
<protein>
    <recommendedName>
        <fullName evidence="8">Peptidase M48 domain-containing protein</fullName>
    </recommendedName>
</protein>
<keyword evidence="7" id="KW-0812">Transmembrane</keyword>
<evidence type="ECO:0000313" key="10">
    <source>
        <dbReference type="Proteomes" id="UP000078561"/>
    </source>
</evidence>
<dbReference type="CDD" id="cd07331">
    <property type="entry name" value="M48C_Oma1_like"/>
    <property type="match status" value="1"/>
</dbReference>
<keyword evidence="10" id="KW-1185">Reference proteome</keyword>
<keyword evidence="3 6" id="KW-0378">Hydrolase</keyword>
<dbReference type="GO" id="GO:0006515">
    <property type="term" value="P:protein quality control for misfolded or incompletely synthesized proteins"/>
    <property type="evidence" value="ECO:0007669"/>
    <property type="project" value="TreeGrafter"/>
</dbReference>
<evidence type="ECO:0000313" key="9">
    <source>
        <dbReference type="EMBL" id="SAL97024.1"/>
    </source>
</evidence>
<comment type="cofactor">
    <cofactor evidence="6">
        <name>Zn(2+)</name>
        <dbReference type="ChEBI" id="CHEBI:29105"/>
    </cofactor>
    <text evidence="6">Binds 1 zinc ion per subunit.</text>
</comment>
<dbReference type="GO" id="GO:0004222">
    <property type="term" value="F:metalloendopeptidase activity"/>
    <property type="evidence" value="ECO:0007669"/>
    <property type="project" value="InterPro"/>
</dbReference>
<evidence type="ECO:0000256" key="1">
    <source>
        <dbReference type="ARBA" id="ARBA00022670"/>
    </source>
</evidence>
<dbReference type="PANTHER" id="PTHR22726:SF1">
    <property type="entry name" value="METALLOENDOPEPTIDASE OMA1, MITOCHONDRIAL"/>
    <property type="match status" value="1"/>
</dbReference>
<dbReference type="GO" id="GO:0005743">
    <property type="term" value="C:mitochondrial inner membrane"/>
    <property type="evidence" value="ECO:0007669"/>
    <property type="project" value="TreeGrafter"/>
</dbReference>
<keyword evidence="4 6" id="KW-0862">Zinc</keyword>
<proteinExistence type="inferred from homology"/>
<dbReference type="InterPro" id="IPR051156">
    <property type="entry name" value="Mito/Outer_Membr_Metalloprot"/>
</dbReference>
<dbReference type="Gene3D" id="3.30.2010.10">
    <property type="entry name" value="Metalloproteases ('zincins'), catalytic domain"/>
    <property type="match status" value="1"/>
</dbReference>
<keyword evidence="1 6" id="KW-0645">Protease</keyword>
<reference evidence="9" key="1">
    <citation type="submission" date="2016-04" db="EMBL/GenBank/DDBJ databases">
        <authorList>
            <person name="Evans L.H."/>
            <person name="Alamgir A."/>
            <person name="Owens N."/>
            <person name="Weber N.D."/>
            <person name="Virtaneva K."/>
            <person name="Barbian K."/>
            <person name="Babar A."/>
            <person name="Rosenke K."/>
        </authorList>
    </citation>
    <scope>NUCLEOTIDE SEQUENCE [LARGE SCALE GENOMIC DNA]</scope>
    <source>
        <strain evidence="9">CBS 101.48</strain>
    </source>
</reference>
<evidence type="ECO:0000256" key="7">
    <source>
        <dbReference type="SAM" id="Phobius"/>
    </source>
</evidence>
<gene>
    <name evidence="9" type="primary">ABSGL_02482.1 scaffold 3452</name>
</gene>
<evidence type="ECO:0000256" key="2">
    <source>
        <dbReference type="ARBA" id="ARBA00022723"/>
    </source>
</evidence>
<accession>A0A163J3X3</accession>
<keyword evidence="5 6" id="KW-0482">Metalloprotease</keyword>